<dbReference type="Pfam" id="PF14615">
    <property type="entry name" value="Rsa3"/>
    <property type="match status" value="1"/>
</dbReference>
<evidence type="ECO:0000313" key="10">
    <source>
        <dbReference type="EMBL" id="GAT53094.1"/>
    </source>
</evidence>
<dbReference type="Proteomes" id="UP000815677">
    <property type="component" value="Unassembled WGS sequence"/>
</dbReference>
<feature type="region of interest" description="Disordered" evidence="8">
    <location>
        <begin position="1"/>
        <end position="123"/>
    </location>
</feature>
<dbReference type="PANTHER" id="PTHR28127:SF1">
    <property type="entry name" value="RIBOSOME ASSEMBLY PROTEIN 3"/>
    <property type="match status" value="1"/>
</dbReference>
<evidence type="ECO:0000256" key="7">
    <source>
        <dbReference type="ARBA" id="ARBA00023274"/>
    </source>
</evidence>
<reference evidence="10" key="1">
    <citation type="submission" date="2014-09" db="EMBL/GenBank/DDBJ databases">
        <title>Genome sequence of the luminous mushroom Mycena chlorophos for searching fungal bioluminescence genes.</title>
        <authorList>
            <person name="Tanaka Y."/>
            <person name="Kasuga D."/>
            <person name="Oba Y."/>
            <person name="Hase S."/>
            <person name="Sato K."/>
            <person name="Oba Y."/>
            <person name="Sakakibara Y."/>
        </authorList>
    </citation>
    <scope>NUCLEOTIDE SEQUENCE</scope>
</reference>
<comment type="subcellular location">
    <subcellularLocation>
        <location evidence="2">Nucleus</location>
        <location evidence="2">Nucleolus</location>
    </subcellularLocation>
</comment>
<evidence type="ECO:0000256" key="6">
    <source>
        <dbReference type="ARBA" id="ARBA00023242"/>
    </source>
</evidence>
<evidence type="ECO:0000256" key="2">
    <source>
        <dbReference type="ARBA" id="ARBA00004604"/>
    </source>
</evidence>
<evidence type="ECO:0000259" key="9">
    <source>
        <dbReference type="Pfam" id="PF14615"/>
    </source>
</evidence>
<name>A0ABQ0LR62_MYCCL</name>
<feature type="compositionally biased region" description="Pro residues" evidence="8">
    <location>
        <begin position="103"/>
        <end position="120"/>
    </location>
</feature>
<keyword evidence="11" id="KW-1185">Reference proteome</keyword>
<feature type="compositionally biased region" description="Low complexity" evidence="8">
    <location>
        <begin position="84"/>
        <end position="93"/>
    </location>
</feature>
<evidence type="ECO:0000256" key="1">
    <source>
        <dbReference type="ARBA" id="ARBA00003035"/>
    </source>
</evidence>
<comment type="similarity">
    <text evidence="3">Belongs to the RSA3 family.</text>
</comment>
<keyword evidence="7" id="KW-0687">Ribonucleoprotein</keyword>
<comment type="function">
    <text evidence="1">Required for efficient biogenesis of the 60S ribosomal subunit.</text>
</comment>
<evidence type="ECO:0000256" key="5">
    <source>
        <dbReference type="ARBA" id="ARBA00022517"/>
    </source>
</evidence>
<proteinExistence type="inferred from homology"/>
<accession>A0ABQ0LR62</accession>
<dbReference type="PANTHER" id="PTHR28127">
    <property type="entry name" value="RIBOSOME ASSEMBLY PROTEIN 3"/>
    <property type="match status" value="1"/>
</dbReference>
<evidence type="ECO:0000256" key="4">
    <source>
        <dbReference type="ARBA" id="ARBA00015339"/>
    </source>
</evidence>
<keyword evidence="5" id="KW-0690">Ribosome biogenesis</keyword>
<gene>
    <name evidence="10" type="ORF">MCHLO_10089</name>
</gene>
<dbReference type="InterPro" id="IPR051898">
    <property type="entry name" value="Ribosome_Assembly_3"/>
</dbReference>
<sequence length="225" mass="24050">MAPASAPPRKRTRKRKRRALSISSSSSSSSSESDAPVAPKPPSIPAKTAEPASSSEEEEDSSSSSDDSSDSSSESEAELVATKPAPTKSAPRAARPPRRDSPSPEPHSPTLPSFLPPPDAPNFVDAEKEMKERFRKFWMASVADGFKDDLEQIRVKEPNLGQSRLALLIDSLASGADVFSSSTSQADGVNEMEVLLESMYSTALMDANAPFLGCKPQAATSRLWL</sequence>
<feature type="domain" description="Ribosome-assembly protein 3 C-terminal" evidence="9">
    <location>
        <begin position="134"/>
        <end position="180"/>
    </location>
</feature>
<evidence type="ECO:0000313" key="11">
    <source>
        <dbReference type="Proteomes" id="UP000815677"/>
    </source>
</evidence>
<evidence type="ECO:0000256" key="3">
    <source>
        <dbReference type="ARBA" id="ARBA00006256"/>
    </source>
</evidence>
<evidence type="ECO:0000256" key="8">
    <source>
        <dbReference type="SAM" id="MobiDB-lite"/>
    </source>
</evidence>
<dbReference type="EMBL" id="DF848131">
    <property type="protein sequence ID" value="GAT53094.1"/>
    <property type="molecule type" value="Genomic_DNA"/>
</dbReference>
<feature type="compositionally biased region" description="Basic residues" evidence="8">
    <location>
        <begin position="8"/>
        <end position="19"/>
    </location>
</feature>
<protein>
    <recommendedName>
        <fullName evidence="4">Ribosome assembly protein 3</fullName>
    </recommendedName>
</protein>
<keyword evidence="6" id="KW-0539">Nucleus</keyword>
<feature type="compositionally biased region" description="Low complexity" evidence="8">
    <location>
        <begin position="21"/>
        <end position="33"/>
    </location>
</feature>
<organism evidence="10 11">
    <name type="scientific">Mycena chlorophos</name>
    <name type="common">Agaric fungus</name>
    <name type="synonym">Agaricus chlorophos</name>
    <dbReference type="NCBI Taxonomy" id="658473"/>
    <lineage>
        <taxon>Eukaryota</taxon>
        <taxon>Fungi</taxon>
        <taxon>Dikarya</taxon>
        <taxon>Basidiomycota</taxon>
        <taxon>Agaricomycotina</taxon>
        <taxon>Agaricomycetes</taxon>
        <taxon>Agaricomycetidae</taxon>
        <taxon>Agaricales</taxon>
        <taxon>Marasmiineae</taxon>
        <taxon>Mycenaceae</taxon>
        <taxon>Mycena</taxon>
    </lineage>
</organism>
<feature type="compositionally biased region" description="Acidic residues" evidence="8">
    <location>
        <begin position="55"/>
        <end position="77"/>
    </location>
</feature>
<dbReference type="InterPro" id="IPR028217">
    <property type="entry name" value="Rsa3_C"/>
</dbReference>